<reference evidence="1 2" key="1">
    <citation type="submission" date="2020-04" db="EMBL/GenBank/DDBJ databases">
        <title>Paenibacillus algicola sp. nov., a novel marine bacterium producing alginate lyase.</title>
        <authorList>
            <person name="Huang H."/>
        </authorList>
    </citation>
    <scope>NUCLEOTIDE SEQUENCE [LARGE SCALE GENOMIC DNA]</scope>
    <source>
        <strain evidence="1 2">L7-75</strain>
    </source>
</reference>
<evidence type="ECO:0000313" key="2">
    <source>
        <dbReference type="Proteomes" id="UP000565468"/>
    </source>
</evidence>
<dbReference type="EMBL" id="JABBPN010000010">
    <property type="protein sequence ID" value="NMO96590.1"/>
    <property type="molecule type" value="Genomic_DNA"/>
</dbReference>
<dbReference type="InterPro" id="IPR027417">
    <property type="entry name" value="P-loop_NTPase"/>
</dbReference>
<keyword evidence="2" id="KW-1185">Reference proteome</keyword>
<dbReference type="Gene3D" id="3.40.50.300">
    <property type="entry name" value="P-loop containing nucleotide triphosphate hydrolases"/>
    <property type="match status" value="1"/>
</dbReference>
<dbReference type="AlphaFoldDB" id="A0A848M8S6"/>
<comment type="caution">
    <text evidence="1">The sequence shown here is derived from an EMBL/GenBank/DDBJ whole genome shotgun (WGS) entry which is preliminary data.</text>
</comment>
<sequence>MIIWINGAFGAGKSQTANELHRRLPQSFIFDPENAGYYIRSNLPQEIKTPDFQDYAMWRQFNYEMLKHMDTHYNGIIIVPMTIVSPKYFEQIVGRLRSGGCTVHHFALWVSKENLLKRLQKRGDSRHSWPAQQIDRCLEGLSQSVFERHLDTNNMTIDEVVENIAAELNLELILI</sequence>
<evidence type="ECO:0000313" key="1">
    <source>
        <dbReference type="EMBL" id="NMO96590.1"/>
    </source>
</evidence>
<gene>
    <name evidence="1" type="ORF">HII30_12485</name>
</gene>
<dbReference type="Proteomes" id="UP000565468">
    <property type="component" value="Unassembled WGS sequence"/>
</dbReference>
<name>A0A848M8S6_PAELE</name>
<dbReference type="SUPFAM" id="SSF52540">
    <property type="entry name" value="P-loop containing nucleoside triphosphate hydrolases"/>
    <property type="match status" value="1"/>
</dbReference>
<dbReference type="RefSeq" id="WP_169505369.1">
    <property type="nucleotide sequence ID" value="NZ_JABBPN010000010.1"/>
</dbReference>
<accession>A0A848M8S6</accession>
<organism evidence="1 2">
    <name type="scientific">Paenibacillus lemnae</name>
    <dbReference type="NCBI Taxonomy" id="1330551"/>
    <lineage>
        <taxon>Bacteria</taxon>
        <taxon>Bacillati</taxon>
        <taxon>Bacillota</taxon>
        <taxon>Bacilli</taxon>
        <taxon>Bacillales</taxon>
        <taxon>Paenibacillaceae</taxon>
        <taxon>Paenibacillus</taxon>
    </lineage>
</organism>
<proteinExistence type="predicted"/>
<dbReference type="Pfam" id="PF13671">
    <property type="entry name" value="AAA_33"/>
    <property type="match status" value="1"/>
</dbReference>
<protein>
    <submittedName>
        <fullName evidence="1">AAA family ATPase</fullName>
    </submittedName>
</protein>